<organism evidence="1 2">
    <name type="scientific">Armillaria novae-zelandiae</name>
    <dbReference type="NCBI Taxonomy" id="153914"/>
    <lineage>
        <taxon>Eukaryota</taxon>
        <taxon>Fungi</taxon>
        <taxon>Dikarya</taxon>
        <taxon>Basidiomycota</taxon>
        <taxon>Agaricomycotina</taxon>
        <taxon>Agaricomycetes</taxon>
        <taxon>Agaricomycetidae</taxon>
        <taxon>Agaricales</taxon>
        <taxon>Marasmiineae</taxon>
        <taxon>Physalacriaceae</taxon>
        <taxon>Armillaria</taxon>
    </lineage>
</organism>
<reference evidence="1" key="1">
    <citation type="submission" date="2023-06" db="EMBL/GenBank/DDBJ databases">
        <authorList>
            <consortium name="Lawrence Berkeley National Laboratory"/>
            <person name="Ahrendt S."/>
            <person name="Sahu N."/>
            <person name="Indic B."/>
            <person name="Wong-Bajracharya J."/>
            <person name="Merenyi Z."/>
            <person name="Ke H.-M."/>
            <person name="Monk M."/>
            <person name="Kocsube S."/>
            <person name="Drula E."/>
            <person name="Lipzen A."/>
            <person name="Balint B."/>
            <person name="Henrissat B."/>
            <person name="Andreopoulos B."/>
            <person name="Martin F.M."/>
            <person name="Harder C.B."/>
            <person name="Rigling D."/>
            <person name="Ford K.L."/>
            <person name="Foster G.D."/>
            <person name="Pangilinan J."/>
            <person name="Papanicolaou A."/>
            <person name="Barry K."/>
            <person name="LaButti K."/>
            <person name="Viragh M."/>
            <person name="Koriabine M."/>
            <person name="Yan M."/>
            <person name="Riley R."/>
            <person name="Champramary S."/>
            <person name="Plett K.L."/>
            <person name="Tsai I.J."/>
            <person name="Slot J."/>
            <person name="Sipos G."/>
            <person name="Plett J."/>
            <person name="Nagy L.G."/>
            <person name="Grigoriev I.V."/>
        </authorList>
    </citation>
    <scope>NUCLEOTIDE SEQUENCE</scope>
    <source>
        <strain evidence="1">ICMP 16352</strain>
    </source>
</reference>
<evidence type="ECO:0000313" key="2">
    <source>
        <dbReference type="Proteomes" id="UP001175227"/>
    </source>
</evidence>
<sequence>MCYNILLVKRIQLAREGATKTNGEVFTPRINLKLRIMGALLSTMTQKLAHKAIWIGKMCKNLPRQCTKANLELAKAAAEEAFGDRPSEDRLEIIKTQGHTQKNEILTVDDDSDP</sequence>
<proteinExistence type="predicted"/>
<dbReference type="AlphaFoldDB" id="A0AA39NVE4"/>
<name>A0AA39NVE4_9AGAR</name>
<protein>
    <submittedName>
        <fullName evidence="1">Uncharacterized protein</fullName>
    </submittedName>
</protein>
<accession>A0AA39NVE4</accession>
<evidence type="ECO:0000313" key="1">
    <source>
        <dbReference type="EMBL" id="KAK0472606.1"/>
    </source>
</evidence>
<comment type="caution">
    <text evidence="1">The sequence shown here is derived from an EMBL/GenBank/DDBJ whole genome shotgun (WGS) entry which is preliminary data.</text>
</comment>
<keyword evidence="2" id="KW-1185">Reference proteome</keyword>
<dbReference type="EMBL" id="JAUEPR010000039">
    <property type="protein sequence ID" value="KAK0472606.1"/>
    <property type="molecule type" value="Genomic_DNA"/>
</dbReference>
<dbReference type="Proteomes" id="UP001175227">
    <property type="component" value="Unassembled WGS sequence"/>
</dbReference>
<gene>
    <name evidence="1" type="ORF">IW261DRAFT_1424197</name>
</gene>